<sequence length="101" mass="11926">MENLTDELSWELLESDLSVAELKELINSQLIKQTENIYVKYALILTDIKLNNNLENLLQMVAKSNTTWLFVRLRTYAQFHKKNPITMKYKTNITMKMCLIN</sequence>
<accession>A0A814SQN6</accession>
<reference evidence="1" key="1">
    <citation type="submission" date="2021-02" db="EMBL/GenBank/DDBJ databases">
        <authorList>
            <person name="Nowell W R."/>
        </authorList>
    </citation>
    <scope>NUCLEOTIDE SEQUENCE</scope>
    <source>
        <strain evidence="1">Ploen Becks lab</strain>
    </source>
</reference>
<comment type="caution">
    <text evidence="1">The sequence shown here is derived from an EMBL/GenBank/DDBJ whole genome shotgun (WGS) entry which is preliminary data.</text>
</comment>
<keyword evidence="2" id="KW-1185">Reference proteome</keyword>
<organism evidence="1 2">
    <name type="scientific">Brachionus calyciflorus</name>
    <dbReference type="NCBI Taxonomy" id="104777"/>
    <lineage>
        <taxon>Eukaryota</taxon>
        <taxon>Metazoa</taxon>
        <taxon>Spiralia</taxon>
        <taxon>Gnathifera</taxon>
        <taxon>Rotifera</taxon>
        <taxon>Eurotatoria</taxon>
        <taxon>Monogononta</taxon>
        <taxon>Pseudotrocha</taxon>
        <taxon>Ploima</taxon>
        <taxon>Brachionidae</taxon>
        <taxon>Brachionus</taxon>
    </lineage>
</organism>
<dbReference type="EMBL" id="CAJNOC010011600">
    <property type="protein sequence ID" value="CAF1149155.1"/>
    <property type="molecule type" value="Genomic_DNA"/>
</dbReference>
<dbReference type="AlphaFoldDB" id="A0A814SQN6"/>
<dbReference type="Proteomes" id="UP000663879">
    <property type="component" value="Unassembled WGS sequence"/>
</dbReference>
<evidence type="ECO:0000313" key="2">
    <source>
        <dbReference type="Proteomes" id="UP000663879"/>
    </source>
</evidence>
<gene>
    <name evidence="1" type="ORF">OXX778_LOCUS23217</name>
</gene>
<evidence type="ECO:0000313" key="1">
    <source>
        <dbReference type="EMBL" id="CAF1149155.1"/>
    </source>
</evidence>
<proteinExistence type="predicted"/>
<name>A0A814SQN6_9BILA</name>
<protein>
    <submittedName>
        <fullName evidence="1">Uncharacterized protein</fullName>
    </submittedName>
</protein>